<dbReference type="Proteomes" id="UP000315440">
    <property type="component" value="Unassembled WGS sequence"/>
</dbReference>
<keyword evidence="3" id="KW-0012">Acyltransferase</keyword>
<evidence type="ECO:0000313" key="6">
    <source>
        <dbReference type="Proteomes" id="UP000315440"/>
    </source>
</evidence>
<dbReference type="PANTHER" id="PTHR42681:SF1">
    <property type="entry name" value="MALONYL-COA-ACYL CARRIER PROTEIN TRANSACYLASE, MITOCHONDRIAL"/>
    <property type="match status" value="1"/>
</dbReference>
<dbReference type="Gene3D" id="3.40.366.10">
    <property type="entry name" value="Malonyl-Coenzyme A Acyl Carrier Protein, domain 2"/>
    <property type="match status" value="1"/>
</dbReference>
<organism evidence="5 6">
    <name type="scientific">Pseudobythopirellula maris</name>
    <dbReference type="NCBI Taxonomy" id="2527991"/>
    <lineage>
        <taxon>Bacteria</taxon>
        <taxon>Pseudomonadati</taxon>
        <taxon>Planctomycetota</taxon>
        <taxon>Planctomycetia</taxon>
        <taxon>Pirellulales</taxon>
        <taxon>Lacipirellulaceae</taxon>
        <taxon>Pseudobythopirellula</taxon>
    </lineage>
</organism>
<reference evidence="5 6" key="1">
    <citation type="submission" date="2019-02" db="EMBL/GenBank/DDBJ databases">
        <title>Deep-cultivation of Planctomycetes and their phenomic and genomic characterization uncovers novel biology.</title>
        <authorList>
            <person name="Wiegand S."/>
            <person name="Jogler M."/>
            <person name="Boedeker C."/>
            <person name="Pinto D."/>
            <person name="Vollmers J."/>
            <person name="Rivas-Marin E."/>
            <person name="Kohn T."/>
            <person name="Peeters S.H."/>
            <person name="Heuer A."/>
            <person name="Rast P."/>
            <person name="Oberbeckmann S."/>
            <person name="Bunk B."/>
            <person name="Jeske O."/>
            <person name="Meyerdierks A."/>
            <person name="Storesund J.E."/>
            <person name="Kallscheuer N."/>
            <person name="Luecker S."/>
            <person name="Lage O.M."/>
            <person name="Pohl T."/>
            <person name="Merkel B.J."/>
            <person name="Hornburger P."/>
            <person name="Mueller R.-W."/>
            <person name="Bruemmer F."/>
            <person name="Labrenz M."/>
            <person name="Spormann A.M."/>
            <person name="Op Den Camp H."/>
            <person name="Overmann J."/>
            <person name="Amann R."/>
            <person name="Jetten M.S.M."/>
            <person name="Mascher T."/>
            <person name="Medema M.H."/>
            <person name="Devos D.P."/>
            <person name="Kaster A.-K."/>
            <person name="Ovreas L."/>
            <person name="Rohde M."/>
            <person name="Galperin M.Y."/>
            <person name="Jogler C."/>
        </authorList>
    </citation>
    <scope>NUCLEOTIDE SEQUENCE [LARGE SCALE GENOMIC DNA]</scope>
    <source>
        <strain evidence="5 6">Mal64</strain>
    </source>
</reference>
<evidence type="ECO:0000313" key="5">
    <source>
        <dbReference type="EMBL" id="TWT89911.1"/>
    </source>
</evidence>
<gene>
    <name evidence="5" type="ORF">Mal64_02930</name>
</gene>
<dbReference type="RefSeq" id="WP_146396004.1">
    <property type="nucleotide sequence ID" value="NZ_SJPQ01000001.1"/>
</dbReference>
<name>A0A5C5ZT04_9BACT</name>
<dbReference type="EMBL" id="SJPQ01000001">
    <property type="protein sequence ID" value="TWT89911.1"/>
    <property type="molecule type" value="Genomic_DNA"/>
</dbReference>
<evidence type="ECO:0000256" key="3">
    <source>
        <dbReference type="ARBA" id="ARBA00023315"/>
    </source>
</evidence>
<dbReference type="GO" id="GO:0004314">
    <property type="term" value="F:[acyl-carrier-protein] S-malonyltransferase activity"/>
    <property type="evidence" value="ECO:0007669"/>
    <property type="project" value="UniProtKB-EC"/>
</dbReference>
<evidence type="ECO:0000256" key="4">
    <source>
        <dbReference type="ARBA" id="ARBA00048462"/>
    </source>
</evidence>
<dbReference type="AlphaFoldDB" id="A0A5C5ZT04"/>
<dbReference type="InterPro" id="IPR016035">
    <property type="entry name" value="Acyl_Trfase/lysoPLipase"/>
</dbReference>
<dbReference type="PANTHER" id="PTHR42681">
    <property type="entry name" value="MALONYL-COA-ACYL CARRIER PROTEIN TRANSACYLASE, MITOCHONDRIAL"/>
    <property type="match status" value="1"/>
</dbReference>
<dbReference type="InterPro" id="IPR001227">
    <property type="entry name" value="Ac_transferase_dom_sf"/>
</dbReference>
<keyword evidence="6" id="KW-1185">Reference proteome</keyword>
<keyword evidence="2 5" id="KW-0808">Transferase</keyword>
<dbReference type="SUPFAM" id="SSF52151">
    <property type="entry name" value="FabD/lysophospholipase-like"/>
    <property type="match status" value="1"/>
</dbReference>
<dbReference type="InterPro" id="IPR050858">
    <property type="entry name" value="Mal-CoA-ACP_Trans/PKS_FabD"/>
</dbReference>
<evidence type="ECO:0000256" key="2">
    <source>
        <dbReference type="ARBA" id="ARBA00022679"/>
    </source>
</evidence>
<dbReference type="Gene3D" id="3.30.70.250">
    <property type="entry name" value="Malonyl-CoA ACP transacylase, ACP-binding"/>
    <property type="match status" value="1"/>
</dbReference>
<dbReference type="GO" id="GO:0006633">
    <property type="term" value="P:fatty acid biosynthetic process"/>
    <property type="evidence" value="ECO:0007669"/>
    <property type="project" value="TreeGrafter"/>
</dbReference>
<protein>
    <recommendedName>
        <fullName evidence="1">[acyl-carrier-protein] S-malonyltransferase</fullName>
        <ecNumber evidence="1">2.3.1.39</ecNumber>
    </recommendedName>
</protein>
<sequence length="382" mass="41346">MHDGLLNAHAGSAAYAFRGYNVTNLGRTPELLACPPYRAIVERCLRQAGEACSEATGQRVDLVNRVVRREEADLPHYAEAVAIVFAAELAQIELLREAHGVDFRDGKLALGYSLGELAALACAGAASPETVLSIPLAMAADCASLAGGSEMGVVFSRGEALDENAVGLLCEEVTADGAGTVAISAVLSPNTLLVIGQGQTIAALKGRLRDRFARRVNLRLNDSSWPPLHTPIVRQKHVPDRASLMIERLKLCDTQLRPRIVSLVTGQTAYHDGRTRQLLRDWVDHPQRLWDGVRCVLSSGAGVLVHVGPEPNLIPATFRRLAENVRQQTSAWSLSGMGMRAIERATRRPWLGAMLPVSTSLLRAPNLKHVVLEDWLLEHAPG</sequence>
<proteinExistence type="predicted"/>
<comment type="caution">
    <text evidence="5">The sequence shown here is derived from an EMBL/GenBank/DDBJ whole genome shotgun (WGS) entry which is preliminary data.</text>
</comment>
<evidence type="ECO:0000256" key="1">
    <source>
        <dbReference type="ARBA" id="ARBA00013258"/>
    </source>
</evidence>
<comment type="catalytic activity">
    <reaction evidence="4">
        <text>holo-[ACP] + malonyl-CoA = malonyl-[ACP] + CoA</text>
        <dbReference type="Rhea" id="RHEA:41792"/>
        <dbReference type="Rhea" id="RHEA-COMP:9623"/>
        <dbReference type="Rhea" id="RHEA-COMP:9685"/>
        <dbReference type="ChEBI" id="CHEBI:57287"/>
        <dbReference type="ChEBI" id="CHEBI:57384"/>
        <dbReference type="ChEBI" id="CHEBI:64479"/>
        <dbReference type="ChEBI" id="CHEBI:78449"/>
        <dbReference type="EC" id="2.3.1.39"/>
    </reaction>
</comment>
<dbReference type="EC" id="2.3.1.39" evidence="1"/>
<dbReference type="OrthoDB" id="241980at2"/>
<accession>A0A5C5ZT04</accession>